<dbReference type="InterPro" id="IPR036388">
    <property type="entry name" value="WH-like_DNA-bd_sf"/>
</dbReference>
<evidence type="ECO:0000313" key="7">
    <source>
        <dbReference type="EMBL" id="KAF2841639.1"/>
    </source>
</evidence>
<dbReference type="InterPro" id="IPR001766">
    <property type="entry name" value="Fork_head_dom"/>
</dbReference>
<protein>
    <recommendedName>
        <fullName evidence="6">Fork-head domain-containing protein</fullName>
    </recommendedName>
</protein>
<dbReference type="EMBL" id="MU006091">
    <property type="protein sequence ID" value="KAF2841639.1"/>
    <property type="molecule type" value="Genomic_DNA"/>
</dbReference>
<organism evidence="7 8">
    <name type="scientific">Patellaria atrata CBS 101060</name>
    <dbReference type="NCBI Taxonomy" id="1346257"/>
    <lineage>
        <taxon>Eukaryota</taxon>
        <taxon>Fungi</taxon>
        <taxon>Dikarya</taxon>
        <taxon>Ascomycota</taxon>
        <taxon>Pezizomycotina</taxon>
        <taxon>Dothideomycetes</taxon>
        <taxon>Dothideomycetes incertae sedis</taxon>
        <taxon>Patellariales</taxon>
        <taxon>Patellariaceae</taxon>
        <taxon>Patellaria</taxon>
    </lineage>
</organism>
<dbReference type="SMART" id="SM00339">
    <property type="entry name" value="FH"/>
    <property type="match status" value="1"/>
</dbReference>
<gene>
    <name evidence="7" type="ORF">M501DRAFT_929639</name>
</gene>
<evidence type="ECO:0000256" key="3">
    <source>
        <dbReference type="ARBA" id="ARBA00023242"/>
    </source>
</evidence>
<evidence type="ECO:0000256" key="1">
    <source>
        <dbReference type="ARBA" id="ARBA00004123"/>
    </source>
</evidence>
<keyword evidence="2 4" id="KW-0238">DNA-binding</keyword>
<proteinExistence type="predicted"/>
<dbReference type="InterPro" id="IPR050211">
    <property type="entry name" value="FOX_domain-containing"/>
</dbReference>
<dbReference type="PROSITE" id="PS00658">
    <property type="entry name" value="FORK_HEAD_2"/>
    <property type="match status" value="1"/>
</dbReference>
<dbReference type="Pfam" id="PF00250">
    <property type="entry name" value="Forkhead"/>
    <property type="match status" value="1"/>
</dbReference>
<feature type="region of interest" description="Disordered" evidence="5">
    <location>
        <begin position="326"/>
        <end position="442"/>
    </location>
</feature>
<comment type="subcellular location">
    <subcellularLocation>
        <location evidence="1 4">Nucleus</location>
    </subcellularLocation>
</comment>
<dbReference type="PROSITE" id="PS50039">
    <property type="entry name" value="FORK_HEAD_3"/>
    <property type="match status" value="1"/>
</dbReference>
<dbReference type="GO" id="GO:0000978">
    <property type="term" value="F:RNA polymerase II cis-regulatory region sequence-specific DNA binding"/>
    <property type="evidence" value="ECO:0007669"/>
    <property type="project" value="UniProtKB-ARBA"/>
</dbReference>
<evidence type="ECO:0000256" key="4">
    <source>
        <dbReference type="PROSITE-ProRule" id="PRU00089"/>
    </source>
</evidence>
<dbReference type="CDD" id="cd00059">
    <property type="entry name" value="FH_FOX"/>
    <property type="match status" value="1"/>
</dbReference>
<dbReference type="PRINTS" id="PR00053">
    <property type="entry name" value="FORKHEAD"/>
</dbReference>
<dbReference type="AlphaFoldDB" id="A0A9P4SG11"/>
<dbReference type="PANTHER" id="PTHR11829">
    <property type="entry name" value="FORKHEAD BOX PROTEIN"/>
    <property type="match status" value="1"/>
</dbReference>
<dbReference type="PANTHER" id="PTHR11829:SF343">
    <property type="entry name" value="FORK-HEAD DOMAIN-CONTAINING PROTEIN"/>
    <property type="match status" value="1"/>
</dbReference>
<feature type="DNA-binding region" description="Fork-head" evidence="4">
    <location>
        <begin position="214"/>
        <end position="308"/>
    </location>
</feature>
<feature type="region of interest" description="Disordered" evidence="5">
    <location>
        <begin position="524"/>
        <end position="555"/>
    </location>
</feature>
<comment type="caution">
    <text evidence="7">The sequence shown here is derived from an EMBL/GenBank/DDBJ whole genome shotgun (WGS) entry which is preliminary data.</text>
</comment>
<evidence type="ECO:0000256" key="5">
    <source>
        <dbReference type="SAM" id="MobiDB-lite"/>
    </source>
</evidence>
<dbReference type="InterPro" id="IPR018122">
    <property type="entry name" value="TF_fork_head_CS_1"/>
</dbReference>
<evidence type="ECO:0000313" key="8">
    <source>
        <dbReference type="Proteomes" id="UP000799429"/>
    </source>
</evidence>
<feature type="region of interest" description="Disordered" evidence="5">
    <location>
        <begin position="166"/>
        <end position="199"/>
    </location>
</feature>
<sequence>MTSTRRAPPMEIFQDPVTSSEQNGVVEVESALFAALRPVTDVSAAQNNILKPTMPSSNGISPSKAPRKSDAHVQIFTESNLFSIGIPPPDHPAFHTDSPTKKILPPKAPLNFKPTKSQCAPFFSTFQSTPSLDKENIYNPSLYSDSFTGYSDPTYGYKYPKKRALSDAMPLNDRSNKRSKAPESEPAGPMAPQVASSDLPDVTDMPIIEDDGNKPPYSYATLIGFAILRTTNRRLTLSQIYKWIMDNFAYYRQPDKGWQNSIRHNLSLNKAFVKQDRPKDDPGKGNYWVIAPGMEQQFLKDRPGRRNTTSDGAPFIQTIHSDIIRPSTATAPGDLPVQPDISLTVDSSKFPEEPEASLTNIPSDGTVSNSDPAIHDGIDIYGRLPDGSHPNGRNIRSSPPPLDIQSSPPTMTRPIRDGTPPPVPRFPSNSRSGGRNRKAVGFGDSGYFSSLDSSVTRANARPLQLTSEVDFERPNLKRGRAEEEIARIRSSSYDSPIKNRAMLHPTPTMAFSSSPDRPYGNSFDAAPTHTPLTPPIVFKKPAKPPLSVSPNTNLRNHRNRVRELVGSPDKSLSVFGNEHLDVSLFDSPQFNFCTVEGDSAADNDDPFSIFARDDYGYRESPVRSAKRPRLIRSATTSDALAAVTGTIKKPFFSPTACFPADNAFFQTYGDMFEAPSPCKAGPTSTPMFNDMVTFDNHSDEGSDDAGIDLSKGFAKIGEKQEDKRNSALHAHK</sequence>
<feature type="domain" description="Fork-head" evidence="6">
    <location>
        <begin position="214"/>
        <end position="308"/>
    </location>
</feature>
<dbReference type="SUPFAM" id="SSF46785">
    <property type="entry name" value="Winged helix' DNA-binding domain"/>
    <property type="match status" value="1"/>
</dbReference>
<dbReference type="GO" id="GO:0001228">
    <property type="term" value="F:DNA-binding transcription activator activity, RNA polymerase II-specific"/>
    <property type="evidence" value="ECO:0007669"/>
    <property type="project" value="UniProtKB-ARBA"/>
</dbReference>
<dbReference type="Gene3D" id="1.10.10.10">
    <property type="entry name" value="Winged helix-like DNA-binding domain superfamily/Winged helix DNA-binding domain"/>
    <property type="match status" value="1"/>
</dbReference>
<feature type="compositionally biased region" description="Polar residues" evidence="5">
    <location>
        <begin position="357"/>
        <end position="371"/>
    </location>
</feature>
<dbReference type="InterPro" id="IPR030456">
    <property type="entry name" value="TF_fork_head_CS_2"/>
</dbReference>
<accession>A0A9P4SG11</accession>
<keyword evidence="8" id="KW-1185">Reference proteome</keyword>
<name>A0A9P4SG11_9PEZI</name>
<dbReference type="FunFam" id="1.10.10.10:FF:000260">
    <property type="entry name" value="Forkhead transcription factor (Sep1)"/>
    <property type="match status" value="1"/>
</dbReference>
<reference evidence="7" key="1">
    <citation type="journal article" date="2020" name="Stud. Mycol.">
        <title>101 Dothideomycetes genomes: a test case for predicting lifestyles and emergence of pathogens.</title>
        <authorList>
            <person name="Haridas S."/>
            <person name="Albert R."/>
            <person name="Binder M."/>
            <person name="Bloem J."/>
            <person name="Labutti K."/>
            <person name="Salamov A."/>
            <person name="Andreopoulos B."/>
            <person name="Baker S."/>
            <person name="Barry K."/>
            <person name="Bills G."/>
            <person name="Bluhm B."/>
            <person name="Cannon C."/>
            <person name="Castanera R."/>
            <person name="Culley D."/>
            <person name="Daum C."/>
            <person name="Ezra D."/>
            <person name="Gonzalez J."/>
            <person name="Henrissat B."/>
            <person name="Kuo A."/>
            <person name="Liang C."/>
            <person name="Lipzen A."/>
            <person name="Lutzoni F."/>
            <person name="Magnuson J."/>
            <person name="Mondo S."/>
            <person name="Nolan M."/>
            <person name="Ohm R."/>
            <person name="Pangilinan J."/>
            <person name="Park H.-J."/>
            <person name="Ramirez L."/>
            <person name="Alfaro M."/>
            <person name="Sun H."/>
            <person name="Tritt A."/>
            <person name="Yoshinaga Y."/>
            <person name="Zwiers L.-H."/>
            <person name="Turgeon B."/>
            <person name="Goodwin S."/>
            <person name="Spatafora J."/>
            <person name="Crous P."/>
            <person name="Grigoriev I."/>
        </authorList>
    </citation>
    <scope>NUCLEOTIDE SEQUENCE</scope>
    <source>
        <strain evidence="7">CBS 101060</strain>
    </source>
</reference>
<evidence type="ECO:0000256" key="2">
    <source>
        <dbReference type="ARBA" id="ARBA00023125"/>
    </source>
</evidence>
<feature type="compositionally biased region" description="Basic and acidic residues" evidence="5">
    <location>
        <begin position="174"/>
        <end position="183"/>
    </location>
</feature>
<dbReference type="InterPro" id="IPR036390">
    <property type="entry name" value="WH_DNA-bd_sf"/>
</dbReference>
<evidence type="ECO:0000259" key="6">
    <source>
        <dbReference type="PROSITE" id="PS50039"/>
    </source>
</evidence>
<dbReference type="PROSITE" id="PS00657">
    <property type="entry name" value="FORK_HEAD_1"/>
    <property type="match status" value="1"/>
</dbReference>
<dbReference type="GO" id="GO:0005634">
    <property type="term" value="C:nucleus"/>
    <property type="evidence" value="ECO:0007669"/>
    <property type="project" value="UniProtKB-SubCell"/>
</dbReference>
<dbReference type="Proteomes" id="UP000799429">
    <property type="component" value="Unassembled WGS sequence"/>
</dbReference>
<keyword evidence="3 4" id="KW-0539">Nucleus</keyword>
<feature type="region of interest" description="Disordered" evidence="5">
    <location>
        <begin position="1"/>
        <end position="21"/>
    </location>
</feature>
<dbReference type="OrthoDB" id="5954824at2759"/>